<dbReference type="EMBL" id="RBAN01000002">
    <property type="protein sequence ID" value="RKN55302.1"/>
    <property type="molecule type" value="Genomic_DNA"/>
</dbReference>
<evidence type="ECO:0000313" key="1">
    <source>
        <dbReference type="EMBL" id="RKN55302.1"/>
    </source>
</evidence>
<reference evidence="1 2" key="1">
    <citation type="journal article" date="2015" name="Int. J. Syst. Evol. Microbiol.">
        <title>Micromonospora costi sp. nov., isolated from a leaf of Costus speciosus.</title>
        <authorList>
            <person name="Thawai C."/>
        </authorList>
    </citation>
    <scope>NUCLEOTIDE SEQUENCE [LARGE SCALE GENOMIC DNA]</scope>
    <source>
        <strain evidence="1 2">CS1-12</strain>
    </source>
</reference>
<dbReference type="Proteomes" id="UP000279968">
    <property type="component" value="Unassembled WGS sequence"/>
</dbReference>
<dbReference type="AlphaFoldDB" id="A0A3B0A3X3"/>
<proteinExistence type="predicted"/>
<protein>
    <submittedName>
        <fullName evidence="1">Uncharacterized protein</fullName>
    </submittedName>
</protein>
<keyword evidence="2" id="KW-1185">Reference proteome</keyword>
<evidence type="ECO:0000313" key="2">
    <source>
        <dbReference type="Proteomes" id="UP000279968"/>
    </source>
</evidence>
<sequence length="147" mass="15164">MMIAALHGGHTGRYFDVDGYGSGSILDLASSRGYPVASSARLGFGDSFALPPAENAFARHAVLLAAAIGQARQVGTDRVVAAQAEDVVFSVARSIGGMISMIAMFLATAYRGCEEPAPAEIAATERDPQERGVGRLVAACPMTAAGY</sequence>
<name>A0A3B0A3X3_9ACTN</name>
<dbReference type="OrthoDB" id="4276066at2"/>
<organism evidence="1 2">
    <name type="scientific">Micromonospora costi</name>
    <dbReference type="NCBI Taxonomy" id="1530042"/>
    <lineage>
        <taxon>Bacteria</taxon>
        <taxon>Bacillati</taxon>
        <taxon>Actinomycetota</taxon>
        <taxon>Actinomycetes</taxon>
        <taxon>Micromonosporales</taxon>
        <taxon>Micromonosporaceae</taxon>
        <taxon>Micromonospora</taxon>
    </lineage>
</organism>
<accession>A0A3B0A3X3</accession>
<gene>
    <name evidence="1" type="ORF">D7193_11450</name>
</gene>
<comment type="caution">
    <text evidence="1">The sequence shown here is derived from an EMBL/GenBank/DDBJ whole genome shotgun (WGS) entry which is preliminary data.</text>
</comment>